<keyword evidence="2" id="KW-1185">Reference proteome</keyword>
<proteinExistence type="predicted"/>
<dbReference type="Proteomes" id="UP000001481">
    <property type="component" value="Segment"/>
</dbReference>
<evidence type="ECO:0000313" key="1">
    <source>
        <dbReference type="EMBL" id="ACR15030.1"/>
    </source>
</evidence>
<organism evidence="1 2">
    <name type="scientific">Burkholderia phage BcepIL02</name>
    <dbReference type="NCBI Taxonomy" id="2886898"/>
    <lineage>
        <taxon>Viruses</taxon>
        <taxon>Duplodnaviria</taxon>
        <taxon>Heunggongvirae</taxon>
        <taxon>Uroviricota</taxon>
        <taxon>Caudoviricetes</taxon>
        <taxon>Lessievirus</taxon>
        <taxon>Lessievirus bcepil02</taxon>
    </lineage>
</organism>
<gene>
    <name evidence="1" type="ORF">BcepIL02_gp37</name>
</gene>
<evidence type="ECO:0000313" key="2">
    <source>
        <dbReference type="Proteomes" id="UP000001481"/>
    </source>
</evidence>
<dbReference type="KEGG" id="vg:7943921"/>
<dbReference type="EMBL" id="FJ937737">
    <property type="protein sequence ID" value="ACR15030.1"/>
    <property type="molecule type" value="Genomic_DNA"/>
</dbReference>
<sequence>MKVIEPSDDWRNRRLDEWIGDARPLTPEEIREIEERRHELNEDAD</sequence>
<dbReference type="RefSeq" id="YP_002922709.1">
    <property type="nucleotide sequence ID" value="NC_012743.2"/>
</dbReference>
<accession>C5IHM9</accession>
<reference evidence="1 2" key="1">
    <citation type="journal article" date="2011" name="J. Bacteriol.">
        <title>Genomes and Characterization of Phages Bcep22 and BcepIL02, Founders of a Novel Phage Type in Burkholderia cenocepacia.</title>
        <authorList>
            <person name="Gill J.J."/>
            <person name="Summer E.J."/>
            <person name="Russell W.K."/>
            <person name="Cologna S.M."/>
            <person name="Carlile T.M."/>
            <person name="Fuller A.C."/>
            <person name="Kitsopoulos K."/>
            <person name="Mebane L.M."/>
            <person name="Parkinson B.N."/>
            <person name="Sullivan D."/>
            <person name="Carmody L.A."/>
            <person name="Gonzalez C.F."/>
            <person name="Lipuma J.J."/>
            <person name="Young R."/>
        </authorList>
    </citation>
    <scope>NUCLEOTIDE SEQUENCE [LARGE SCALE GENOMIC DNA]</scope>
</reference>
<dbReference type="GeneID" id="7943921"/>
<protein>
    <submittedName>
        <fullName evidence="1">Uncharacterized protein</fullName>
    </submittedName>
</protein>
<name>C5IHM9_9CAUD</name>